<feature type="domain" description="THAP-type" evidence="8">
    <location>
        <begin position="1"/>
        <end position="86"/>
    </location>
</feature>
<evidence type="ECO:0000256" key="7">
    <source>
        <dbReference type="SAM" id="MobiDB-lite"/>
    </source>
</evidence>
<feature type="compositionally biased region" description="Basic and acidic residues" evidence="7">
    <location>
        <begin position="413"/>
        <end position="424"/>
    </location>
</feature>
<reference evidence="9 12" key="10">
    <citation type="journal article" date="2007" name="Science">
        <title>Sequence finishing and mapping of Drosophila melanogaster heterochromatin.</title>
        <authorList>
            <person name="Hoskins R.A."/>
            <person name="Carlson J.W."/>
            <person name="Kennedy C."/>
            <person name="Acevedo D."/>
            <person name="Evans-Holm M."/>
            <person name="Frise E."/>
            <person name="Wan K.H."/>
            <person name="Park S."/>
            <person name="Mendez-Lago M."/>
            <person name="Rossi F."/>
            <person name="Villasante A."/>
            <person name="Dimitri P."/>
            <person name="Karpen G.H."/>
            <person name="Celniker S.E."/>
        </authorList>
    </citation>
    <scope>NUCLEOTIDE SEQUENCE [LARGE SCALE GENOMIC DNA]</scope>
    <source>
        <strain evidence="12">Berkeley</strain>
    </source>
</reference>
<keyword evidence="1" id="KW-0479">Metal-binding</keyword>
<dbReference type="Proteomes" id="UP000000803">
    <property type="component" value="Chromosome 3L"/>
</dbReference>
<evidence type="ECO:0000256" key="5">
    <source>
        <dbReference type="PROSITE-ProRule" id="PRU00309"/>
    </source>
</evidence>
<feature type="region of interest" description="Disordered" evidence="7">
    <location>
        <begin position="401"/>
        <end position="424"/>
    </location>
</feature>
<evidence type="ECO:0000256" key="2">
    <source>
        <dbReference type="ARBA" id="ARBA00022771"/>
    </source>
</evidence>
<keyword evidence="2 5" id="KW-0863">Zinc-finger</keyword>
<dbReference type="eggNOG" id="ENOG502QWJ9">
    <property type="taxonomic scope" value="Eukaryota"/>
</dbReference>
<organism evidence="10">
    <name type="scientific">Drosophila melanogaster</name>
    <name type="common">Fruit fly</name>
    <dbReference type="NCBI Taxonomy" id="7227"/>
    <lineage>
        <taxon>Eukaryota</taxon>
        <taxon>Metazoa</taxon>
        <taxon>Ecdysozoa</taxon>
        <taxon>Arthropoda</taxon>
        <taxon>Hexapoda</taxon>
        <taxon>Insecta</taxon>
        <taxon>Pterygota</taxon>
        <taxon>Neoptera</taxon>
        <taxon>Endopterygota</taxon>
        <taxon>Diptera</taxon>
        <taxon>Brachycera</taxon>
        <taxon>Muscomorpha</taxon>
        <taxon>Ephydroidea</taxon>
        <taxon>Drosophilidae</taxon>
        <taxon>Drosophila</taxon>
        <taxon>Sophophora</taxon>
    </lineage>
</organism>
<dbReference type="RefSeq" id="NP_647783.3">
    <property type="nucleotide sequence ID" value="NM_139526.4"/>
</dbReference>
<dbReference type="Bgee" id="FBgn0035414">
    <property type="expression patterns" value="Expressed in spermatogonium in testis and 33 other cell types or tissues"/>
</dbReference>
<dbReference type="SMART" id="SM00980">
    <property type="entry name" value="THAP"/>
    <property type="match status" value="1"/>
</dbReference>
<dbReference type="UCSC" id="CG14965-RA">
    <property type="organism name" value="d. melanogaster"/>
</dbReference>
<dbReference type="AlphaFoldDB" id="Q960J7"/>
<dbReference type="AGR" id="FB:FBgn0035414"/>
<evidence type="ECO:0000313" key="10">
    <source>
        <dbReference type="EMBL" id="AAK93448.1"/>
    </source>
</evidence>
<dbReference type="PROSITE" id="PS50950">
    <property type="entry name" value="ZF_THAP"/>
    <property type="match status" value="1"/>
</dbReference>
<reference evidence="9" key="13">
    <citation type="journal article" date="2015" name="Genome Res.">
        <title>The Release 6 reference sequence of the Drosophila melanogaster genome.</title>
        <authorList>
            <person name="Hoskins R.A."/>
            <person name="Carlson J.W."/>
            <person name="Wan K.H."/>
            <person name="Park S."/>
            <person name="Mendez I."/>
            <person name="Galle S.E."/>
            <person name="Booth B.W."/>
            <person name="Pfeiffer B.D."/>
            <person name="George R.A."/>
            <person name="Svirskas R."/>
            <person name="Krzywinski M."/>
            <person name="Schein J."/>
            <person name="Accardo M.C."/>
            <person name="Damia E."/>
            <person name="Messina G."/>
            <person name="Mendez-Lago M."/>
            <person name="de Pablos B."/>
            <person name="Demakova O.V."/>
            <person name="Andreyeva E.N."/>
            <person name="Boldyreva L.V."/>
            <person name="Marra M."/>
            <person name="Carvalho A.B."/>
            <person name="Dimitri P."/>
            <person name="Villasante A."/>
            <person name="Zhimulev I.F."/>
            <person name="Rubin G.M."/>
            <person name="Karpen G.H."/>
            <person name="Celniker S.E."/>
        </authorList>
    </citation>
    <scope>NUCLEOTIDE SEQUENCE</scope>
</reference>
<dbReference type="SMR" id="Q960J7"/>
<feature type="region of interest" description="Disordered" evidence="7">
    <location>
        <begin position="172"/>
        <end position="193"/>
    </location>
</feature>
<dbReference type="BioGRID-ORCS" id="38388">
    <property type="hits" value="0 hits in 1 CRISPR screen"/>
</dbReference>
<accession>Q9VZT4</accession>
<dbReference type="GeneID" id="38388"/>
<keyword evidence="12" id="KW-1185">Reference proteome</keyword>
<dbReference type="EMBL" id="AE014296">
    <property type="protein sequence ID" value="AAF47733.2"/>
    <property type="molecule type" value="Genomic_DNA"/>
</dbReference>
<dbReference type="IntAct" id="Q960J7">
    <property type="interactions" value="9"/>
</dbReference>
<evidence type="ECO:0000259" key="8">
    <source>
        <dbReference type="PROSITE" id="PS50950"/>
    </source>
</evidence>
<reference evidence="9" key="8">
    <citation type="submission" date="2006-08" db="EMBL/GenBank/DDBJ databases">
        <authorList>
            <person name="Celniker S."/>
            <person name="Carlson J."/>
            <person name="Wan K."/>
            <person name="Frise E."/>
            <person name="Hoskins R."/>
            <person name="Park S."/>
            <person name="Svirskas R."/>
            <person name="Rubin G."/>
        </authorList>
    </citation>
    <scope>NUCLEOTIDE SEQUENCE</scope>
</reference>
<reference evidence="12" key="5">
    <citation type="journal article" date="2002" name="Genome Biol.">
        <title>The transposable elements of the Drosophila melanogaster euchromatin: a genomics perspective.</title>
        <authorList>
            <person name="Kaminker J.S."/>
            <person name="Bergman C.M."/>
            <person name="Kronmiller B."/>
            <person name="Carlson J."/>
            <person name="Svirskas R."/>
            <person name="Patel S."/>
            <person name="Frise E."/>
            <person name="Wheeler D.A."/>
            <person name="Lewis S.E."/>
            <person name="Rubin G.M."/>
            <person name="Ashburner M."/>
            <person name="Celniker S.E."/>
        </authorList>
    </citation>
    <scope>NUCLEOTIDE SEQUENCE [LARGE SCALE GENOMIC DNA]</scope>
    <source>
        <strain evidence="12">Berkeley</strain>
    </source>
</reference>
<dbReference type="DNASU" id="38388"/>
<reference evidence="9" key="11">
    <citation type="journal article" date="2015" name="G3 (Bethesda)">
        <title>Gene Model Annotations for Drosophila melanogaster: Impact of High-Throughput Data.</title>
        <authorList>
            <consortium name="FlyBase Consortium"/>
            <person name="Matthews B.B."/>
            <person name="Dos Santos G."/>
            <person name="Crosby M.A."/>
            <person name="Emmert D.B."/>
            <person name="St Pierre S.E."/>
            <person name="Gramates L.S."/>
            <person name="Zhou P."/>
            <person name="Schroeder A.J."/>
            <person name="Falls K."/>
            <person name="Strelets V."/>
            <person name="Russo S.M."/>
            <person name="Gelbart W.M."/>
            <person name="null"/>
        </authorList>
    </citation>
    <scope>NUCLEOTIDE SEQUENCE</scope>
</reference>
<protein>
    <submittedName>
        <fullName evidence="10">LD47616p</fullName>
    </submittedName>
</protein>
<reference evidence="9" key="12">
    <citation type="journal article" date="2015" name="G3 (Bethesda)">
        <title>Gene Model Annotations for Drosophila melanogaster: The Rule-Benders.</title>
        <authorList>
            <consortium name="FlyBase Consortium"/>
            <person name="Crosby M.A."/>
            <person name="Gramates L.S."/>
            <person name="Dos Santos G."/>
            <person name="Matthews B.B."/>
            <person name="St Pierre S.E."/>
            <person name="Zhou P."/>
            <person name="Schroeder A.J."/>
            <person name="Falls K."/>
            <person name="Emmert D.B."/>
            <person name="Russo S.M."/>
            <person name="Gelbart W.M."/>
            <person name="null"/>
        </authorList>
    </citation>
    <scope>NUCLEOTIDE SEQUENCE</scope>
</reference>
<keyword evidence="3" id="KW-0862">Zinc</keyword>
<evidence type="ECO:0000256" key="3">
    <source>
        <dbReference type="ARBA" id="ARBA00022833"/>
    </source>
</evidence>
<sequence>MGGTKCCFRDCPVGSSRNPNMHFFKFPVKDPKRLKDWVRNCSNPDVSNAPPSKLAAKTVCARHFRAECFMNYKMDRLIPMQTPTLFRINRDLALDYENLDQNGEALLVKLTPPKQQHLIPPKDFECPLGFVDGETQNLDVVKKRNTVELTEEEEPQGKDEADEVLATEQEQPVVHTEKTTVAHKSSTTSTSASAMPQNILDIISQLQPSLGIKLIKRPVKRQSGSENELFQLEEQLPKEQTDDTSKMRTVTKESEKQIKSKSCIIDVMKMPKLADKCQEKQVPTRKEYRPIKGTVVRKRGMQEADADRLNEDESTKEQAKKRKLPQEAQKTDSHASPENGTILNRYTQLQEKFWDEQKTPMLEKPTQSIQINLSSSKENSQSDSISETLSESFLNLEENIPLSTDSEDESEPDEKPSSSEDAHRDKLLQEYDKLQAEFEKLSEENAKLKRLQAESPWTSAAIKPTALSLSKPQLYMAIKKYVGPTMAALLRMEMFGGSEERTWKDDEREFATELLQLGDEVYKYCCDEWRFRLPSMRIARSWLEKKNTENSEEFLDL</sequence>
<dbReference type="PaxDb" id="7227-FBpp0072971"/>
<evidence type="ECO:0000313" key="11">
    <source>
        <dbReference type="FlyBase" id="FBgn0035414"/>
    </source>
</evidence>
<feature type="coiled-coil region" evidence="6">
    <location>
        <begin position="424"/>
        <end position="454"/>
    </location>
</feature>
<dbReference type="KEGG" id="dme:Dmel_CG14965"/>
<evidence type="ECO:0000313" key="12">
    <source>
        <dbReference type="Proteomes" id="UP000000803"/>
    </source>
</evidence>
<dbReference type="GO" id="GO:0003677">
    <property type="term" value="F:DNA binding"/>
    <property type="evidence" value="ECO:0007669"/>
    <property type="project" value="UniProtKB-UniRule"/>
</dbReference>
<dbReference type="Pfam" id="PF05485">
    <property type="entry name" value="THAP"/>
    <property type="match status" value="1"/>
</dbReference>
<proteinExistence type="evidence at transcript level"/>
<dbReference type="InterPro" id="IPR006612">
    <property type="entry name" value="THAP_Znf"/>
</dbReference>
<dbReference type="STRING" id="7227.FBpp0072971"/>
<feature type="compositionally biased region" description="Basic and acidic residues" evidence="7">
    <location>
        <begin position="276"/>
        <end position="290"/>
    </location>
</feature>
<dbReference type="GlyGen" id="Q960J7">
    <property type="glycosylation" value="1 site"/>
</dbReference>
<feature type="region of interest" description="Disordered" evidence="7">
    <location>
        <begin position="276"/>
        <end position="343"/>
    </location>
</feature>
<reference evidence="9" key="14">
    <citation type="submission" date="2022-11" db="EMBL/GenBank/DDBJ databases">
        <title>Drosophila melanogaster release 4 sequence.</title>
        <authorList>
            <consortium name="Berkeley Drosophila Genome Project"/>
            <person name="Celniker S."/>
            <person name="Carlson J."/>
            <person name="Wan K."/>
            <person name="Pfeiffer B."/>
            <person name="Frise E."/>
            <person name="George R."/>
            <person name="Hoskins R."/>
            <person name="Stapleton M."/>
            <person name="Pacleb J."/>
            <person name="Park S."/>
            <person name="Svirskas R."/>
            <person name="Smith E."/>
            <person name="Yu C."/>
            <person name="Rubin G."/>
        </authorList>
    </citation>
    <scope>NUCLEOTIDE SEQUENCE</scope>
</reference>
<dbReference type="EMBL" id="AY052024">
    <property type="protein sequence ID" value="AAK93448.1"/>
    <property type="molecule type" value="mRNA"/>
</dbReference>
<dbReference type="FunCoup" id="Q960J7">
    <property type="interactions" value="17"/>
</dbReference>
<reference evidence="9" key="15">
    <citation type="submission" date="2022-11" db="EMBL/GenBank/DDBJ databases">
        <authorList>
            <consortium name="FlyBase"/>
        </authorList>
    </citation>
    <scope>NUCLEOTIDE SEQUENCE</scope>
</reference>
<reference evidence="12" key="4">
    <citation type="journal article" date="2002" name="Genome Biol.">
        <title>Annotation of the Drosophila melanogaster euchromatic genome: a systematic review.</title>
        <authorList>
            <person name="Misra S."/>
            <person name="Crosby M.A."/>
            <person name="Mungall C.J."/>
            <person name="Matthews B.B."/>
            <person name="Campbell K.S."/>
            <person name="Hradecky P."/>
            <person name="Huang Y."/>
            <person name="Kaminker J.S."/>
            <person name="Millburn G.H."/>
            <person name="Prochnik S.E."/>
            <person name="Smith C.D."/>
            <person name="Tupy J.L."/>
            <person name="Whitfied E.J."/>
            <person name="Bayraktaroglu L."/>
            <person name="Berman B.P."/>
            <person name="Bettencourt B.R."/>
            <person name="Celniker S.E."/>
            <person name="de Grey A.D."/>
            <person name="Drysdale R.A."/>
            <person name="Harris N.L."/>
            <person name="Richter J."/>
            <person name="Russo S."/>
            <person name="Schroeder A.J."/>
            <person name="Shu S.Q."/>
            <person name="Stapleton M."/>
            <person name="Yamada C."/>
            <person name="Ashburner M."/>
            <person name="Gelbart W.M."/>
            <person name="Rubin G.M."/>
            <person name="Lewis S.E."/>
        </authorList>
    </citation>
    <scope>GENOME REANNOTATION</scope>
    <source>
        <strain evidence="12">Berkeley</strain>
    </source>
</reference>
<feature type="compositionally biased region" description="Low complexity" evidence="7">
    <location>
        <begin position="182"/>
        <end position="193"/>
    </location>
</feature>
<dbReference type="SUPFAM" id="SSF57716">
    <property type="entry name" value="Glucocorticoid receptor-like (DNA-binding domain)"/>
    <property type="match status" value="1"/>
</dbReference>
<dbReference type="VEuPathDB" id="VectorBase:FBgn0035414"/>
<reference evidence="9 12" key="6">
    <citation type="journal article" date="2002" name="Genome Biol.">
        <title>Heterochromatic sequences in a Drosophila whole-genome shotgun assembly.</title>
        <authorList>
            <person name="Hoskins R.A."/>
            <person name="Smith C.D."/>
            <person name="Carlson J.W."/>
            <person name="Carvalho A.B."/>
            <person name="Halpern A."/>
            <person name="Kaminker J.S."/>
            <person name="Kennedy C."/>
            <person name="Mungall C.J."/>
            <person name="Sullivan B.A."/>
            <person name="Sutton G.G."/>
            <person name="Yasuhara J.C."/>
            <person name="Wakimoto B.T."/>
            <person name="Myers E.W."/>
            <person name="Celniker S.E."/>
            <person name="Rubin G.M."/>
            <person name="Karpen G.H."/>
        </authorList>
    </citation>
    <scope>NUCLEOTIDE SEQUENCE [LARGE SCALE GENOMIC DNA]</scope>
    <source>
        <strain evidence="12">Berkeley</strain>
    </source>
</reference>
<dbReference type="OMA" id="CFMNYKM"/>
<accession>Q960J7</accession>
<reference evidence="10" key="2">
    <citation type="submission" date="2001-08" db="EMBL/GenBank/DDBJ databases">
        <authorList>
            <person name="Stapleton M."/>
            <person name="Brokstein P."/>
            <person name="Hong L."/>
            <person name="Agbayani A."/>
            <person name="Carlson J."/>
            <person name="Champe M."/>
            <person name="Chavez C."/>
            <person name="Dorsett V."/>
            <person name="Farfan D."/>
            <person name="Frise E."/>
            <person name="George R."/>
            <person name="Gonzalez M."/>
            <person name="Guarin H."/>
            <person name="Li P."/>
            <person name="Liao G."/>
            <person name="Miranda A."/>
            <person name="Mungall C.J."/>
            <person name="Nunoo J."/>
            <person name="Pacleb J."/>
            <person name="Paragas V."/>
            <person name="Park S."/>
            <person name="Phouanenavong S."/>
            <person name="Wan K."/>
            <person name="Yu C."/>
            <person name="Lewis S.E."/>
            <person name="Rubin G.M."/>
            <person name="Celniker S."/>
        </authorList>
    </citation>
    <scope>NUCLEOTIDE SEQUENCE</scope>
    <source>
        <strain evidence="10">Berkeley</strain>
    </source>
</reference>
<evidence type="ECO:0000256" key="1">
    <source>
        <dbReference type="ARBA" id="ARBA00022723"/>
    </source>
</evidence>
<evidence type="ECO:0000256" key="6">
    <source>
        <dbReference type="SAM" id="Coils"/>
    </source>
</evidence>
<evidence type="ECO:0000313" key="9">
    <source>
        <dbReference type="EMBL" id="AAF47733.2"/>
    </source>
</evidence>
<reference evidence="12" key="3">
    <citation type="journal article" date="2002" name="Genome Biol.">
        <title>Finishing a whole-genome shotgun: release 3 of the Drosophila melanogaster euchromatic genome sequence.</title>
        <authorList>
            <person name="Celniker S.E."/>
            <person name="Wheeler D.A."/>
            <person name="Kronmiller B."/>
            <person name="Carlson J.W."/>
            <person name="Halpern A."/>
            <person name="Patel S."/>
            <person name="Adams M."/>
            <person name="Champe M."/>
            <person name="Dugan S.P."/>
            <person name="Frise E."/>
            <person name="Hodgson A."/>
            <person name="George R.A."/>
            <person name="Hoskins R.A."/>
            <person name="Laverty T."/>
            <person name="Muzny D.M."/>
            <person name="Nelson C.R."/>
            <person name="Pacleb J.M."/>
            <person name="Park S."/>
            <person name="Pfeiffer B.D."/>
            <person name="Richards S."/>
            <person name="Sodergren E.J."/>
            <person name="Svirskas R."/>
            <person name="Tabor P.E."/>
            <person name="Wan K."/>
            <person name="Stapleton M."/>
            <person name="Sutton G.G."/>
            <person name="Venter C."/>
            <person name="Weinstock G."/>
            <person name="Scherer S.E."/>
            <person name="Myers E.W."/>
            <person name="Gibbs R.A."/>
            <person name="Rubin G.M."/>
        </authorList>
    </citation>
    <scope>NUCLEOTIDE SEQUENCE [LARGE SCALE GENOMIC DNA]</scope>
    <source>
        <strain evidence="12">Berkeley</strain>
    </source>
</reference>
<gene>
    <name evidence="9" type="primary">anon-63BC-T3</name>
    <name evidence="9" type="synonym">63BC-T3</name>
    <name evidence="9" type="synonym">Dmel\CG14965</name>
    <name evidence="9" type="synonym">dmLD47616p</name>
    <name evidence="9" type="synonym">ORF1</name>
    <name evidence="10 11" type="ORF">CG14965</name>
    <name evidence="9" type="ORF">Dmel_CG14965</name>
</gene>
<evidence type="ECO:0000256" key="4">
    <source>
        <dbReference type="ARBA" id="ARBA00023125"/>
    </source>
</evidence>
<dbReference type="FlyBase" id="FBgn0035414">
    <property type="gene designation" value="CG14965"/>
</dbReference>
<reference evidence="9 12" key="7">
    <citation type="journal article" date="2005" name="PLoS Comput. Biol.">
        <title>Combined evidence annotation of transposable elements in genome sequences.</title>
        <authorList>
            <person name="Quesneville H."/>
            <person name="Bergman C.M."/>
            <person name="Andrieu O."/>
            <person name="Autard D."/>
            <person name="Nouaud D."/>
            <person name="Ashburner M."/>
            <person name="Anxolabehere D."/>
        </authorList>
    </citation>
    <scope>NUCLEOTIDE SEQUENCE [LARGE SCALE GENOMIC DNA]</scope>
    <source>
        <strain evidence="12">Berkeley</strain>
    </source>
</reference>
<dbReference type="GO" id="GO:0008270">
    <property type="term" value="F:zinc ion binding"/>
    <property type="evidence" value="ECO:0007669"/>
    <property type="project" value="UniProtKB-KW"/>
</dbReference>
<dbReference type="SMART" id="SM00692">
    <property type="entry name" value="DM3"/>
    <property type="match status" value="1"/>
</dbReference>
<keyword evidence="6" id="KW-0175">Coiled coil</keyword>
<reference evidence="9 12" key="1">
    <citation type="journal article" date="2000" name="Science">
        <title>The genome sequence of Drosophila melanogaster.</title>
        <authorList>
            <person name="Adams M.D."/>
            <person name="Celniker S.E."/>
            <person name="Holt R.A."/>
            <person name="Evans C.A."/>
            <person name="Gocayne J.D."/>
            <person name="Amanatides P.G."/>
            <person name="Scherer S.E."/>
            <person name="Li P.W."/>
            <person name="Hoskins R.A."/>
            <person name="Galle R.F."/>
            <person name="George R.A."/>
            <person name="Lewis S.E."/>
            <person name="Richards S."/>
            <person name="Ashburner M."/>
            <person name="Henderson S.N."/>
            <person name="Sutton G.G."/>
            <person name="Wortman J.R."/>
            <person name="Yandell M.D."/>
            <person name="Zhang Q."/>
            <person name="Chen L.X."/>
            <person name="Brandon R.C."/>
            <person name="Rogers Y.H."/>
            <person name="Blazej R.G."/>
            <person name="Champe M."/>
            <person name="Pfeiffer B.D."/>
            <person name="Wan K.H."/>
            <person name="Doyle C."/>
            <person name="Baxter E.G."/>
            <person name="Helt G."/>
            <person name="Nelson C.R."/>
            <person name="Gabor G.L."/>
            <person name="Abril J.F."/>
            <person name="Agbayani A."/>
            <person name="An H.J."/>
            <person name="Andrews-Pfannkoch C."/>
            <person name="Baldwin D."/>
            <person name="Ballew R.M."/>
            <person name="Basu A."/>
            <person name="Baxendale J."/>
            <person name="Bayraktaroglu L."/>
            <person name="Beasley E.M."/>
            <person name="Beeson K.Y."/>
            <person name="Benos P.V."/>
            <person name="Berman B.P."/>
            <person name="Bhandari D."/>
            <person name="Bolshakov S."/>
            <person name="Borkova D."/>
            <person name="Botchan M.R."/>
            <person name="Bouck J."/>
            <person name="Brokstein P."/>
            <person name="Brottier P."/>
            <person name="Burtis K.C."/>
            <person name="Busam D.A."/>
            <person name="Butler H."/>
            <person name="Cadieu E."/>
            <person name="Center A."/>
            <person name="Chandra I."/>
            <person name="Cherry J.M."/>
            <person name="Cawley S."/>
            <person name="Dahlke C."/>
            <person name="Davenport L.B."/>
            <person name="Davies P."/>
            <person name="de Pablos B."/>
            <person name="Delcher A."/>
            <person name="Deng Z."/>
            <person name="Mays A.D."/>
            <person name="Dew I."/>
            <person name="Dietz S.M."/>
            <person name="Dodson K."/>
            <person name="Doup L.E."/>
            <person name="Downes M."/>
            <person name="Dugan-Rocha S."/>
            <person name="Dunkov B.C."/>
            <person name="Dunn P."/>
            <person name="Durbin K.J."/>
            <person name="Evangelista C.C."/>
            <person name="Ferraz C."/>
            <person name="Ferriera S."/>
            <person name="Fleischmann W."/>
            <person name="Fosler C."/>
            <person name="Gabrielian A.E."/>
            <person name="Garg N.S."/>
            <person name="Gelbart W.M."/>
            <person name="Glasser K."/>
            <person name="Glodek A."/>
            <person name="Gong F."/>
            <person name="Gorrell J.H."/>
            <person name="Gu Z."/>
            <person name="Guan P."/>
            <person name="Harris M."/>
            <person name="Harris N.L."/>
            <person name="Harvey D."/>
            <person name="Heiman T.J."/>
            <person name="Hernandez J.R."/>
            <person name="Houck J."/>
            <person name="Hostin D."/>
            <person name="Houston K.A."/>
            <person name="Howland T.J."/>
            <person name="Wei M.H."/>
            <person name="Ibegwam C."/>
            <person name="Jalali M."/>
            <person name="Kalush F."/>
            <person name="Karpen G.H."/>
            <person name="Ke Z."/>
            <person name="Kennison J.A."/>
            <person name="Ketchum K.A."/>
            <person name="Kimmel B.E."/>
            <person name="Kodira C.D."/>
            <person name="Kraft C."/>
            <person name="Kravitz S."/>
            <person name="Kulp D."/>
            <person name="Lai Z."/>
            <person name="Lasko P."/>
            <person name="Lei Y."/>
            <person name="Levitsky A.A."/>
            <person name="Li J."/>
            <person name="Li Z."/>
            <person name="Liang Y."/>
            <person name="Lin X."/>
            <person name="Liu X."/>
            <person name="Mattei B."/>
            <person name="McIntosh T.C."/>
            <person name="McLeod M.P."/>
            <person name="McPherson D."/>
            <person name="Merkulov G."/>
            <person name="Milshina N.V."/>
            <person name="Mobarry C."/>
            <person name="Morris J."/>
            <person name="Moshrefi A."/>
            <person name="Mount S.M."/>
            <person name="Moy M."/>
            <person name="Murphy B."/>
            <person name="Murphy L."/>
            <person name="Muzny D.M."/>
            <person name="Nelson D.L."/>
            <person name="Nelson D.R."/>
            <person name="Nelson K.A."/>
            <person name="Nixon K."/>
            <person name="Nusskern D.R."/>
            <person name="Pacleb J.M."/>
            <person name="Palazzolo M."/>
            <person name="Pittman G.S."/>
            <person name="Pan S."/>
            <person name="Pollard J."/>
            <person name="Puri V."/>
            <person name="Reese M.G."/>
            <person name="Reinert K."/>
            <person name="Remington K."/>
            <person name="Saunders R.D."/>
            <person name="Scheeler F."/>
            <person name="Shen H."/>
            <person name="Shue B.C."/>
            <person name="Siden-Kiamos I."/>
            <person name="Simpson M."/>
            <person name="Skupski M.P."/>
            <person name="Smith T."/>
            <person name="Spier E."/>
            <person name="Spradling A.C."/>
            <person name="Stapleton M."/>
            <person name="Strong R."/>
            <person name="Sun E."/>
            <person name="Svirskas R."/>
            <person name="Tector C."/>
            <person name="Turner R."/>
            <person name="Venter E."/>
            <person name="Wang A.H."/>
            <person name="Wang X."/>
            <person name="Wang Z.Y."/>
            <person name="Wassarman D.A."/>
            <person name="Weinstock G.M."/>
            <person name="Weissenbach J."/>
            <person name="Williams S.M."/>
            <person name="WoodageT"/>
            <person name="Worley K.C."/>
            <person name="Wu D."/>
            <person name="Yang S."/>
            <person name="Yao Q.A."/>
            <person name="Ye J."/>
            <person name="Yeh R.F."/>
            <person name="Zaveri J.S."/>
            <person name="Zhan M."/>
            <person name="Zhang G."/>
            <person name="Zhao Q."/>
            <person name="Zheng L."/>
            <person name="Zheng X.H."/>
            <person name="Zhong F.N."/>
            <person name="Zhong W."/>
            <person name="Zhou X."/>
            <person name="Zhu S."/>
            <person name="Zhu X."/>
            <person name="Smith H.O."/>
            <person name="Gibbs R.A."/>
            <person name="Myers E.W."/>
            <person name="Rubin G.M."/>
            <person name="Venter J.C."/>
        </authorList>
    </citation>
    <scope>NUCLEOTIDE SEQUENCE [LARGE SCALE GENOMIC DNA]</scope>
    <source>
        <strain evidence="12">Berkeley</strain>
    </source>
</reference>
<feature type="compositionally biased region" description="Basic and acidic residues" evidence="7">
    <location>
        <begin position="300"/>
        <end position="318"/>
    </location>
</feature>
<keyword evidence="4 5" id="KW-0238">DNA-binding</keyword>
<dbReference type="HOGENOM" id="CLU_035934_0_0_1"/>
<reference evidence="9 12" key="9">
    <citation type="journal article" date="2007" name="Science">
        <title>The Release 5.1 annotation of Drosophila melanogaster heterochromatin.</title>
        <authorList>
            <person name="Smith C.D."/>
            <person name="Shu S."/>
            <person name="Mungall C.J."/>
            <person name="Karpen G.H."/>
        </authorList>
    </citation>
    <scope>NUCLEOTIDE SEQUENCE [LARGE SCALE GENOMIC DNA]</scope>
    <source>
        <strain evidence="12">Berkeley</strain>
    </source>
</reference>
<dbReference type="OrthoDB" id="7683421at2759"/>
<dbReference type="InParanoid" id="Q960J7"/>
<name>Q960J7_DROME</name>